<dbReference type="PROSITE" id="PS50206">
    <property type="entry name" value="RHODANESE_3"/>
    <property type="match status" value="1"/>
</dbReference>
<dbReference type="Proteomes" id="UP000288227">
    <property type="component" value="Unassembled WGS sequence"/>
</dbReference>
<protein>
    <submittedName>
        <fullName evidence="2">NADH oxidase</fullName>
    </submittedName>
</protein>
<keyword evidence="3" id="KW-1185">Reference proteome</keyword>
<dbReference type="EMBL" id="BHXQ01000001">
    <property type="protein sequence ID" value="GCC50265.1"/>
    <property type="molecule type" value="Genomic_DNA"/>
</dbReference>
<dbReference type="AlphaFoldDB" id="A0A401U5V7"/>
<dbReference type="CDD" id="cd00158">
    <property type="entry name" value="RHOD"/>
    <property type="match status" value="1"/>
</dbReference>
<evidence type="ECO:0000313" key="3">
    <source>
        <dbReference type="Proteomes" id="UP000288227"/>
    </source>
</evidence>
<dbReference type="PANTHER" id="PTHR43031:SF1">
    <property type="entry name" value="PYRIDINE NUCLEOTIDE-DISULPHIDE OXIDOREDUCTASE"/>
    <property type="match status" value="1"/>
</dbReference>
<comment type="caution">
    <text evidence="2">The sequence shown here is derived from an EMBL/GenBank/DDBJ whole genome shotgun (WGS) entry which is preliminary data.</text>
</comment>
<dbReference type="Pfam" id="PF00581">
    <property type="entry name" value="Rhodanese"/>
    <property type="match status" value="1"/>
</dbReference>
<proteinExistence type="predicted"/>
<dbReference type="PANTHER" id="PTHR43031">
    <property type="entry name" value="FAD-DEPENDENT OXIDOREDUCTASE"/>
    <property type="match status" value="1"/>
</dbReference>
<dbReference type="InterPro" id="IPR050229">
    <property type="entry name" value="GlpE_sulfurtransferase"/>
</dbReference>
<dbReference type="SMART" id="SM00450">
    <property type="entry name" value="RHOD"/>
    <property type="match status" value="1"/>
</dbReference>
<dbReference type="InterPro" id="IPR001763">
    <property type="entry name" value="Rhodanese-like_dom"/>
</dbReference>
<accession>A0A401U5V7</accession>
<dbReference type="Gene3D" id="3.40.250.10">
    <property type="entry name" value="Rhodanese-like domain"/>
    <property type="match status" value="1"/>
</dbReference>
<evidence type="ECO:0000259" key="1">
    <source>
        <dbReference type="PROSITE" id="PS50206"/>
    </source>
</evidence>
<reference evidence="2 3" key="1">
    <citation type="submission" date="2018-11" db="EMBL/GenBank/DDBJ databases">
        <title>Chryseotalea sanarue gen. nov., sp., nov., a member of the family Cytophagaceae, isolated from a brackish lake in Hamamatsu Japan.</title>
        <authorList>
            <person name="Maejima Y."/>
            <person name="Iino T."/>
            <person name="Muraguchi Y."/>
            <person name="Fukuda K."/>
            <person name="Ohkuma M."/>
            <person name="Moriuchi R."/>
            <person name="Dohra H."/>
            <person name="Kimbara K."/>
            <person name="Shintani M."/>
        </authorList>
    </citation>
    <scope>NUCLEOTIDE SEQUENCE [LARGE SCALE GENOMIC DNA]</scope>
    <source>
        <strain evidence="2 3">Ys</strain>
    </source>
</reference>
<feature type="domain" description="Rhodanese" evidence="1">
    <location>
        <begin position="3"/>
        <end position="91"/>
    </location>
</feature>
<evidence type="ECO:0000313" key="2">
    <source>
        <dbReference type="EMBL" id="GCC50265.1"/>
    </source>
</evidence>
<dbReference type="SUPFAM" id="SSF52821">
    <property type="entry name" value="Rhodanese/Cell cycle control phosphatase"/>
    <property type="match status" value="1"/>
</dbReference>
<organism evidence="2 3">
    <name type="scientific">Chryseotalea sanaruensis</name>
    <dbReference type="NCBI Taxonomy" id="2482724"/>
    <lineage>
        <taxon>Bacteria</taxon>
        <taxon>Pseudomonadati</taxon>
        <taxon>Bacteroidota</taxon>
        <taxon>Cytophagia</taxon>
        <taxon>Cytophagales</taxon>
        <taxon>Chryseotaleaceae</taxon>
        <taxon>Chryseotalea</taxon>
    </lineage>
</organism>
<gene>
    <name evidence="2" type="ORF">SanaruYs_04800</name>
</gene>
<name>A0A401U5V7_9BACT</name>
<dbReference type="InterPro" id="IPR036873">
    <property type="entry name" value="Rhodanese-like_dom_sf"/>
</dbReference>
<sequence>MDKKADFQLIDVRETLEYGICNINAESIPLDEVIPNLHRIQKDKQVIIHCKGGNRSSQLVKYLEKNHGYTNLYSLKGGITAWAQEVDASMVIY</sequence>